<dbReference type="Proteomes" id="UP000236642">
    <property type="component" value="Unassembled WGS sequence"/>
</dbReference>
<keyword evidence="12" id="KW-0812">Transmembrane</keyword>
<dbReference type="InterPro" id="IPR004358">
    <property type="entry name" value="Sig_transdc_His_kin-like_C"/>
</dbReference>
<dbReference type="PANTHER" id="PTHR43711">
    <property type="entry name" value="TWO-COMPONENT HISTIDINE KINASE"/>
    <property type="match status" value="1"/>
</dbReference>
<dbReference type="EMBL" id="BEHY01000025">
    <property type="protein sequence ID" value="GBD09039.1"/>
    <property type="molecule type" value="Genomic_DNA"/>
</dbReference>
<evidence type="ECO:0000256" key="11">
    <source>
        <dbReference type="ARBA" id="ARBA00023136"/>
    </source>
</evidence>
<dbReference type="EC" id="2.7.13.3" evidence="3"/>
<dbReference type="Pfam" id="PF00672">
    <property type="entry name" value="HAMP"/>
    <property type="match status" value="1"/>
</dbReference>
<dbReference type="PRINTS" id="PR00344">
    <property type="entry name" value="BCTRLSENSOR"/>
</dbReference>
<keyword evidence="11 12" id="KW-0472">Membrane</keyword>
<dbReference type="InterPro" id="IPR005467">
    <property type="entry name" value="His_kinase_dom"/>
</dbReference>
<keyword evidence="6 15" id="KW-0808">Transferase</keyword>
<keyword evidence="7" id="KW-0547">Nucleotide-binding</keyword>
<evidence type="ECO:0000256" key="5">
    <source>
        <dbReference type="ARBA" id="ARBA00022553"/>
    </source>
</evidence>
<evidence type="ECO:0000256" key="9">
    <source>
        <dbReference type="ARBA" id="ARBA00022840"/>
    </source>
</evidence>
<dbReference type="InterPro" id="IPR036890">
    <property type="entry name" value="HATPase_C_sf"/>
</dbReference>
<dbReference type="PANTHER" id="PTHR43711:SF28">
    <property type="entry name" value="SENSOR HISTIDINE KINASE YXDK"/>
    <property type="match status" value="1"/>
</dbReference>
<dbReference type="CDD" id="cd06225">
    <property type="entry name" value="HAMP"/>
    <property type="match status" value="1"/>
</dbReference>
<dbReference type="SMART" id="SM00388">
    <property type="entry name" value="HisKA"/>
    <property type="match status" value="1"/>
</dbReference>
<evidence type="ECO:0000259" key="14">
    <source>
        <dbReference type="PROSITE" id="PS50885"/>
    </source>
</evidence>
<keyword evidence="4" id="KW-1003">Cell membrane</keyword>
<evidence type="ECO:0000313" key="15">
    <source>
        <dbReference type="EMBL" id="GBD09039.1"/>
    </source>
</evidence>
<sequence>MRKLWRIRSIRGWLIGSYLLLSVVAVGITGVLTVSLLRAYGIRQEEAVLRANAEAVARQARAFMEPAPWPEGLTRLAYATAFLGNARVRILDARGQVLADSGPLTGGGRVLWAAPAPPTAPSAGSIEAPPWVSLYLPGPESPSEPGWGPRGLRWMRIRQFRSPWGSRFHFESPAGSPEAGEEATEFVLPLTARAPIGDPQAPIGYVELQAGVEPSLEVIAATTRAFTLAGLGAALLAGLLGLGVSEALSRPIRQLARAAVQMGEGNLQVRAPEAGPVELQHLAAELNRMAERLQASFNALARERDALRHFIADASHQLRTPLTALRTFLELLQGPAAEDPEARVAFLTESQAQVDRLTWITQNLLDLSRLEGGLIQLEWAEHPLADIVRSAVSMFREAAARKGLTVELELPEGLGEILCDRWRIEMALSNLLDNAVKFTPAGGRIVVGARREESRVRIWVEDTGPGIDPEDLPHIFERFYRGRNATAAGSGLGLAIVRWIAEAHGGQVEVHSQPGQGSRFELILPLQSGELSS</sequence>
<evidence type="ECO:0000256" key="2">
    <source>
        <dbReference type="ARBA" id="ARBA00004236"/>
    </source>
</evidence>
<dbReference type="SUPFAM" id="SSF47384">
    <property type="entry name" value="Homodimeric domain of signal transducing histidine kinase"/>
    <property type="match status" value="1"/>
</dbReference>
<evidence type="ECO:0000313" key="16">
    <source>
        <dbReference type="Proteomes" id="UP000236642"/>
    </source>
</evidence>
<dbReference type="SUPFAM" id="SSF55874">
    <property type="entry name" value="ATPase domain of HSP90 chaperone/DNA topoisomerase II/histidine kinase"/>
    <property type="match status" value="1"/>
</dbReference>
<keyword evidence="8" id="KW-0418">Kinase</keyword>
<comment type="subcellular location">
    <subcellularLocation>
        <location evidence="2">Cell membrane</location>
    </subcellularLocation>
</comment>
<organism evidence="15 16">
    <name type="scientific">Candidatus Thermoflexus japonica</name>
    <dbReference type="NCBI Taxonomy" id="2035417"/>
    <lineage>
        <taxon>Bacteria</taxon>
        <taxon>Bacillati</taxon>
        <taxon>Chloroflexota</taxon>
        <taxon>Thermoflexia</taxon>
        <taxon>Thermoflexales</taxon>
        <taxon>Thermoflexaceae</taxon>
        <taxon>Thermoflexus</taxon>
    </lineage>
</organism>
<dbReference type="FunFam" id="3.30.565.10:FF:000023">
    <property type="entry name" value="PAS domain-containing sensor histidine kinase"/>
    <property type="match status" value="1"/>
</dbReference>
<evidence type="ECO:0000256" key="10">
    <source>
        <dbReference type="ARBA" id="ARBA00023012"/>
    </source>
</evidence>
<dbReference type="AlphaFoldDB" id="A0A2H5Y6G4"/>
<dbReference type="SMART" id="SM00304">
    <property type="entry name" value="HAMP"/>
    <property type="match status" value="1"/>
</dbReference>
<dbReference type="InterPro" id="IPR050736">
    <property type="entry name" value="Sensor_HK_Regulatory"/>
</dbReference>
<feature type="transmembrane region" description="Helical" evidence="12">
    <location>
        <begin position="12"/>
        <end position="37"/>
    </location>
</feature>
<evidence type="ECO:0000259" key="13">
    <source>
        <dbReference type="PROSITE" id="PS50109"/>
    </source>
</evidence>
<dbReference type="PROSITE" id="PS50885">
    <property type="entry name" value="HAMP"/>
    <property type="match status" value="1"/>
</dbReference>
<accession>A0A2H5Y6G4</accession>
<dbReference type="InterPro" id="IPR036097">
    <property type="entry name" value="HisK_dim/P_sf"/>
</dbReference>
<evidence type="ECO:0000256" key="7">
    <source>
        <dbReference type="ARBA" id="ARBA00022741"/>
    </source>
</evidence>
<evidence type="ECO:0000256" key="6">
    <source>
        <dbReference type="ARBA" id="ARBA00022679"/>
    </source>
</evidence>
<evidence type="ECO:0000256" key="8">
    <source>
        <dbReference type="ARBA" id="ARBA00022777"/>
    </source>
</evidence>
<dbReference type="CDD" id="cd00082">
    <property type="entry name" value="HisKA"/>
    <property type="match status" value="1"/>
</dbReference>
<dbReference type="SUPFAM" id="SSF158472">
    <property type="entry name" value="HAMP domain-like"/>
    <property type="match status" value="1"/>
</dbReference>
<feature type="domain" description="HAMP" evidence="14">
    <location>
        <begin position="246"/>
        <end position="298"/>
    </location>
</feature>
<dbReference type="InterPro" id="IPR003594">
    <property type="entry name" value="HATPase_dom"/>
</dbReference>
<comment type="catalytic activity">
    <reaction evidence="1">
        <text>ATP + protein L-histidine = ADP + protein N-phospho-L-histidine.</text>
        <dbReference type="EC" id="2.7.13.3"/>
    </reaction>
</comment>
<keyword evidence="9" id="KW-0067">ATP-binding</keyword>
<keyword evidence="5" id="KW-0597">Phosphoprotein</keyword>
<evidence type="ECO:0000256" key="3">
    <source>
        <dbReference type="ARBA" id="ARBA00012438"/>
    </source>
</evidence>
<dbReference type="PROSITE" id="PS50109">
    <property type="entry name" value="HIS_KIN"/>
    <property type="match status" value="1"/>
</dbReference>
<protein>
    <recommendedName>
        <fullName evidence="3">histidine kinase</fullName>
        <ecNumber evidence="3">2.7.13.3</ecNumber>
    </recommendedName>
</protein>
<evidence type="ECO:0000256" key="12">
    <source>
        <dbReference type="SAM" id="Phobius"/>
    </source>
</evidence>
<dbReference type="GO" id="GO:0005886">
    <property type="term" value="C:plasma membrane"/>
    <property type="evidence" value="ECO:0007669"/>
    <property type="project" value="UniProtKB-SubCell"/>
</dbReference>
<dbReference type="Pfam" id="PF02518">
    <property type="entry name" value="HATPase_c"/>
    <property type="match status" value="1"/>
</dbReference>
<proteinExistence type="predicted"/>
<dbReference type="Gene3D" id="6.10.340.10">
    <property type="match status" value="1"/>
</dbReference>
<name>A0A2H5Y6G4_9CHLR</name>
<gene>
    <name evidence="15" type="primary">phoR_1</name>
    <name evidence="15" type="ORF">HRbin22_01286</name>
</gene>
<dbReference type="GO" id="GO:0005524">
    <property type="term" value="F:ATP binding"/>
    <property type="evidence" value="ECO:0007669"/>
    <property type="project" value="UniProtKB-KW"/>
</dbReference>
<evidence type="ECO:0000256" key="1">
    <source>
        <dbReference type="ARBA" id="ARBA00000085"/>
    </source>
</evidence>
<feature type="domain" description="Histidine kinase" evidence="13">
    <location>
        <begin position="313"/>
        <end position="528"/>
    </location>
</feature>
<keyword evidence="12" id="KW-1133">Transmembrane helix</keyword>
<reference evidence="16" key="1">
    <citation type="submission" date="2017-09" db="EMBL/GenBank/DDBJ databases">
        <title>Metaegenomics of thermophilic ammonia-oxidizing enrichment culture.</title>
        <authorList>
            <person name="Kato S."/>
            <person name="Suzuki K."/>
        </authorList>
    </citation>
    <scope>NUCLEOTIDE SEQUENCE [LARGE SCALE GENOMIC DNA]</scope>
</reference>
<dbReference type="Pfam" id="PF00512">
    <property type="entry name" value="HisKA"/>
    <property type="match status" value="1"/>
</dbReference>
<dbReference type="Gene3D" id="1.10.287.130">
    <property type="match status" value="1"/>
</dbReference>
<dbReference type="GO" id="GO:0000155">
    <property type="term" value="F:phosphorelay sensor kinase activity"/>
    <property type="evidence" value="ECO:0007669"/>
    <property type="project" value="InterPro"/>
</dbReference>
<evidence type="ECO:0000256" key="4">
    <source>
        <dbReference type="ARBA" id="ARBA00022475"/>
    </source>
</evidence>
<dbReference type="CDD" id="cd00075">
    <property type="entry name" value="HATPase"/>
    <property type="match status" value="1"/>
</dbReference>
<comment type="caution">
    <text evidence="15">The sequence shown here is derived from an EMBL/GenBank/DDBJ whole genome shotgun (WGS) entry which is preliminary data.</text>
</comment>
<dbReference type="InterPro" id="IPR003660">
    <property type="entry name" value="HAMP_dom"/>
</dbReference>
<keyword evidence="10" id="KW-0902">Two-component regulatory system</keyword>
<dbReference type="Gene3D" id="3.30.565.10">
    <property type="entry name" value="Histidine kinase-like ATPase, C-terminal domain"/>
    <property type="match status" value="1"/>
</dbReference>
<dbReference type="InterPro" id="IPR003661">
    <property type="entry name" value="HisK_dim/P_dom"/>
</dbReference>
<dbReference type="SMART" id="SM00387">
    <property type="entry name" value="HATPase_c"/>
    <property type="match status" value="1"/>
</dbReference>